<dbReference type="Gene3D" id="1.10.10.10">
    <property type="entry name" value="Winged helix-like DNA-binding domain superfamily/Winged helix DNA-binding domain"/>
    <property type="match status" value="1"/>
</dbReference>
<name>A0ABW9XA81_9SPHN</name>
<dbReference type="SUPFAM" id="SSF55785">
    <property type="entry name" value="PYP-like sensor domain (PAS domain)"/>
    <property type="match status" value="1"/>
</dbReference>
<dbReference type="Proteomes" id="UP000753724">
    <property type="component" value="Unassembled WGS sequence"/>
</dbReference>
<evidence type="ECO:0000313" key="2">
    <source>
        <dbReference type="EMBL" id="NBC35442.1"/>
    </source>
</evidence>
<evidence type="ECO:0000313" key="3">
    <source>
        <dbReference type="Proteomes" id="UP000753724"/>
    </source>
</evidence>
<sequence length="364" mass="39739">MRMDLDGMYAAIDNDGAFQQLSSRIAEAAGTRSAVFVELTAAGAPTSLQANYWDQDVISVYLRRFVAQDPWTALAVDIGNFGRATALDARMSPDAFRQTEIYNDLYRPYGDDTGRCMGVIPHLGREGVMMAVHRAASDEAFSAQDQARLDEIYGHIQRILPLRRAMERQRHRASTLQDLVDQADEGLVRLGRDLRVLALSSAAQRILEQRDGLSLSRNHLVARPELEGALRAAVAAVIDRRVDARTGFLCHRPSGARAYRLVVMPAGFDGDAGAILKIDDPDISAPVTAFAALQGAYGLSAMETVLVQGLLADHTPEEIAAQRGVGRETIKTQMKALFAKTGVNRQSSLIRLFATFPRMRGGAS</sequence>
<feature type="domain" description="HTH luxR-type" evidence="1">
    <location>
        <begin position="296"/>
        <end position="353"/>
    </location>
</feature>
<dbReference type="SMART" id="SM00421">
    <property type="entry name" value="HTH_LUXR"/>
    <property type="match status" value="1"/>
</dbReference>
<organism evidence="2 3">
    <name type="scientific">Novosphingobium ovatum</name>
    <dbReference type="NCBI Taxonomy" id="1908523"/>
    <lineage>
        <taxon>Bacteria</taxon>
        <taxon>Pseudomonadati</taxon>
        <taxon>Pseudomonadota</taxon>
        <taxon>Alphaproteobacteria</taxon>
        <taxon>Sphingomonadales</taxon>
        <taxon>Sphingomonadaceae</taxon>
        <taxon>Novosphingobium</taxon>
    </lineage>
</organism>
<dbReference type="SUPFAM" id="SSF46894">
    <property type="entry name" value="C-terminal effector domain of the bipartite response regulators"/>
    <property type="match status" value="1"/>
</dbReference>
<gene>
    <name evidence="2" type="ORF">GTZ99_02595</name>
</gene>
<dbReference type="InterPro" id="IPR000792">
    <property type="entry name" value="Tscrpt_reg_LuxR_C"/>
</dbReference>
<proteinExistence type="predicted"/>
<comment type="caution">
    <text evidence="2">The sequence shown here is derived from an EMBL/GenBank/DDBJ whole genome shotgun (WGS) entry which is preliminary data.</text>
</comment>
<accession>A0ABW9XA81</accession>
<dbReference type="InterPro" id="IPR016032">
    <property type="entry name" value="Sig_transdc_resp-reg_C-effctor"/>
</dbReference>
<keyword evidence="3" id="KW-1185">Reference proteome</keyword>
<protein>
    <recommendedName>
        <fullName evidence="1">HTH luxR-type domain-containing protein</fullName>
    </recommendedName>
</protein>
<dbReference type="RefSeq" id="WP_161716710.1">
    <property type="nucleotide sequence ID" value="NZ_JAAAPO010000001.1"/>
</dbReference>
<dbReference type="EMBL" id="JAAAPO010000001">
    <property type="protein sequence ID" value="NBC35442.1"/>
    <property type="molecule type" value="Genomic_DNA"/>
</dbReference>
<dbReference type="InterPro" id="IPR036388">
    <property type="entry name" value="WH-like_DNA-bd_sf"/>
</dbReference>
<dbReference type="InterPro" id="IPR035965">
    <property type="entry name" value="PAS-like_dom_sf"/>
</dbReference>
<evidence type="ECO:0000259" key="1">
    <source>
        <dbReference type="SMART" id="SM00421"/>
    </source>
</evidence>
<reference evidence="3" key="1">
    <citation type="submission" date="2020-01" db="EMBL/GenBank/DDBJ databases">
        <title>Sphingomonas sp. strain CSW-10.</title>
        <authorList>
            <person name="Chen W.-M."/>
        </authorList>
    </citation>
    <scope>NUCLEOTIDE SEQUENCE [LARGE SCALE GENOMIC DNA]</scope>
    <source>
        <strain evidence="3">FSY-8</strain>
    </source>
</reference>